<dbReference type="GO" id="GO:0004383">
    <property type="term" value="F:guanylate cyclase activity"/>
    <property type="evidence" value="ECO:0007669"/>
    <property type="project" value="UniProtKB-EC"/>
</dbReference>
<reference evidence="14 15" key="1">
    <citation type="submission" date="2020-08" db="EMBL/GenBank/DDBJ databases">
        <authorList>
            <person name="Hejnol A."/>
        </authorList>
    </citation>
    <scope>NUCLEOTIDE SEQUENCE [LARGE SCALE GENOMIC DNA]</scope>
</reference>
<dbReference type="GO" id="GO:0007168">
    <property type="term" value="P:receptor guanylyl cyclase signaling pathway"/>
    <property type="evidence" value="ECO:0007669"/>
    <property type="project" value="TreeGrafter"/>
</dbReference>
<dbReference type="GO" id="GO:0005525">
    <property type="term" value="F:GTP binding"/>
    <property type="evidence" value="ECO:0007669"/>
    <property type="project" value="UniProtKB-KW"/>
</dbReference>
<keyword evidence="15" id="KW-1185">Reference proteome</keyword>
<evidence type="ECO:0000256" key="4">
    <source>
        <dbReference type="ARBA" id="ARBA00022729"/>
    </source>
</evidence>
<protein>
    <recommendedName>
        <fullName evidence="2">guanylate cyclase</fullName>
        <ecNumber evidence="2">4.6.1.2</ecNumber>
    </recommendedName>
</protein>
<dbReference type="GO" id="GO:0005886">
    <property type="term" value="C:plasma membrane"/>
    <property type="evidence" value="ECO:0007669"/>
    <property type="project" value="TreeGrafter"/>
</dbReference>
<dbReference type="PANTHER" id="PTHR11920">
    <property type="entry name" value="GUANYLYL CYCLASE"/>
    <property type="match status" value="1"/>
</dbReference>
<evidence type="ECO:0000256" key="12">
    <source>
        <dbReference type="ARBA" id="ARBA00023293"/>
    </source>
</evidence>
<name>A0A7I8VX64_9ANNE</name>
<evidence type="ECO:0000256" key="8">
    <source>
        <dbReference type="ARBA" id="ARBA00023136"/>
    </source>
</evidence>
<dbReference type="PROSITE" id="PS50125">
    <property type="entry name" value="GUANYLATE_CYCLASE_2"/>
    <property type="match status" value="1"/>
</dbReference>
<dbReference type="SUPFAM" id="SSF55073">
    <property type="entry name" value="Nucleotide cyclase"/>
    <property type="match status" value="1"/>
</dbReference>
<dbReference type="InterPro" id="IPR001054">
    <property type="entry name" value="A/G_cyclase"/>
</dbReference>
<keyword evidence="12" id="KW-0141">cGMP biosynthesis</keyword>
<dbReference type="EMBL" id="CAJFCJ010000013">
    <property type="protein sequence ID" value="CAD5120960.1"/>
    <property type="molecule type" value="Genomic_DNA"/>
</dbReference>
<keyword evidence="3" id="KW-0812">Transmembrane</keyword>
<evidence type="ECO:0000256" key="5">
    <source>
        <dbReference type="ARBA" id="ARBA00022741"/>
    </source>
</evidence>
<feature type="domain" description="Guanylate cyclase" evidence="13">
    <location>
        <begin position="55"/>
        <end position="185"/>
    </location>
</feature>
<dbReference type="GO" id="GO:0001653">
    <property type="term" value="F:peptide receptor activity"/>
    <property type="evidence" value="ECO:0007669"/>
    <property type="project" value="TreeGrafter"/>
</dbReference>
<evidence type="ECO:0000256" key="3">
    <source>
        <dbReference type="ARBA" id="ARBA00022692"/>
    </source>
</evidence>
<proteinExistence type="predicted"/>
<dbReference type="AlphaFoldDB" id="A0A7I8VX64"/>
<keyword evidence="5" id="KW-0547">Nucleotide-binding</keyword>
<dbReference type="SMART" id="SM00044">
    <property type="entry name" value="CYCc"/>
    <property type="match status" value="1"/>
</dbReference>
<keyword evidence="8" id="KW-0472">Membrane</keyword>
<keyword evidence="11" id="KW-0456">Lyase</keyword>
<comment type="caution">
    <text evidence="14">The sequence shown here is derived from an EMBL/GenBank/DDBJ whole genome shotgun (WGS) entry which is preliminary data.</text>
</comment>
<keyword evidence="10" id="KW-0325">Glycoprotein</keyword>
<organism evidence="14 15">
    <name type="scientific">Dimorphilus gyrociliatus</name>
    <dbReference type="NCBI Taxonomy" id="2664684"/>
    <lineage>
        <taxon>Eukaryota</taxon>
        <taxon>Metazoa</taxon>
        <taxon>Spiralia</taxon>
        <taxon>Lophotrochozoa</taxon>
        <taxon>Annelida</taxon>
        <taxon>Polychaeta</taxon>
        <taxon>Polychaeta incertae sedis</taxon>
        <taxon>Dinophilidae</taxon>
        <taxon>Dimorphilus</taxon>
    </lineage>
</organism>
<keyword evidence="7" id="KW-0342">GTP-binding</keyword>
<gene>
    <name evidence="14" type="ORF">DGYR_LOCUS8967</name>
</gene>
<comment type="subcellular location">
    <subcellularLocation>
        <location evidence="1">Membrane</location>
        <topology evidence="1">Single-pass type I membrane protein</topology>
    </subcellularLocation>
</comment>
<dbReference type="InterPro" id="IPR029787">
    <property type="entry name" value="Nucleotide_cyclase"/>
</dbReference>
<dbReference type="InterPro" id="IPR050401">
    <property type="entry name" value="Cyclic_nucleotide_synthase"/>
</dbReference>
<dbReference type="FunFam" id="3.30.70.1230:FF:000004">
    <property type="entry name" value="Guanylate cyclase"/>
    <property type="match status" value="1"/>
</dbReference>
<dbReference type="PANTHER" id="PTHR11920:SF501">
    <property type="entry name" value="GUANYLATE CYCLASE 32E"/>
    <property type="match status" value="1"/>
</dbReference>
<evidence type="ECO:0000313" key="15">
    <source>
        <dbReference type="Proteomes" id="UP000549394"/>
    </source>
</evidence>
<keyword evidence="4" id="KW-0732">Signal</keyword>
<dbReference type="Pfam" id="PF00211">
    <property type="entry name" value="Guanylate_cyc"/>
    <property type="match status" value="1"/>
</dbReference>
<dbReference type="OrthoDB" id="60033at2759"/>
<dbReference type="EC" id="4.6.1.2" evidence="2"/>
<evidence type="ECO:0000256" key="11">
    <source>
        <dbReference type="ARBA" id="ARBA00023239"/>
    </source>
</evidence>
<evidence type="ECO:0000256" key="10">
    <source>
        <dbReference type="ARBA" id="ARBA00023180"/>
    </source>
</evidence>
<evidence type="ECO:0000256" key="7">
    <source>
        <dbReference type="ARBA" id="ARBA00023134"/>
    </source>
</evidence>
<evidence type="ECO:0000256" key="9">
    <source>
        <dbReference type="ARBA" id="ARBA00023170"/>
    </source>
</evidence>
<dbReference type="GO" id="GO:0004016">
    <property type="term" value="F:adenylate cyclase activity"/>
    <property type="evidence" value="ECO:0007669"/>
    <property type="project" value="TreeGrafter"/>
</dbReference>
<dbReference type="CDD" id="cd07302">
    <property type="entry name" value="CHD"/>
    <property type="match status" value="1"/>
</dbReference>
<dbReference type="GO" id="GO:0035556">
    <property type="term" value="P:intracellular signal transduction"/>
    <property type="evidence" value="ECO:0007669"/>
    <property type="project" value="InterPro"/>
</dbReference>
<evidence type="ECO:0000256" key="6">
    <source>
        <dbReference type="ARBA" id="ARBA00022989"/>
    </source>
</evidence>
<keyword evidence="6" id="KW-1133">Transmembrane helix</keyword>
<evidence type="ECO:0000256" key="1">
    <source>
        <dbReference type="ARBA" id="ARBA00004479"/>
    </source>
</evidence>
<sequence length="266" mass="30271">MEVKNREVFMENFEKKVVLLKKRSENLLHRLLPPTIASDLRSDKNVLAESYQSVTIFFSDIVGFTKISASSTPMEVVSFLNKLYTEFDSRIDLYDVYKLETIGDAYQIVSGAPRTNGIRHAAEVATLSLDLLNMTGTFKIPHMPDQKLMLRIGLHSGPCVAAVVGIKMPRYTLFGETVTIASRMESTGQPLRIHISEENKKLLEELGKYEIEERGQVEVKENVFMKTYWLTGKDGYKFSAELDVCVYIPKKVKLDRVIVKKRSIPK</sequence>
<evidence type="ECO:0000313" key="14">
    <source>
        <dbReference type="EMBL" id="CAD5120960.1"/>
    </source>
</evidence>
<dbReference type="Gene3D" id="3.30.70.1230">
    <property type="entry name" value="Nucleotide cyclase"/>
    <property type="match status" value="1"/>
</dbReference>
<keyword evidence="9" id="KW-0675">Receptor</keyword>
<accession>A0A7I8VX64</accession>
<evidence type="ECO:0000259" key="13">
    <source>
        <dbReference type="PROSITE" id="PS50125"/>
    </source>
</evidence>
<evidence type="ECO:0000256" key="2">
    <source>
        <dbReference type="ARBA" id="ARBA00012202"/>
    </source>
</evidence>
<dbReference type="Proteomes" id="UP000549394">
    <property type="component" value="Unassembled WGS sequence"/>
</dbReference>